<gene>
    <name evidence="19" type="ORF">PFICI_02080</name>
</gene>
<keyword evidence="20" id="KW-1185">Reference proteome</keyword>
<keyword evidence="6" id="KW-0325">Glycoprotein</keyword>
<dbReference type="GO" id="GO:0098552">
    <property type="term" value="C:side of membrane"/>
    <property type="evidence" value="ECO:0007669"/>
    <property type="project" value="UniProtKB-KW"/>
</dbReference>
<dbReference type="GeneID" id="19267093"/>
<feature type="disulfide bond" evidence="14">
    <location>
        <begin position="49"/>
        <end position="80"/>
    </location>
</feature>
<keyword evidence="8 17" id="KW-0732">Signal</keyword>
<keyword evidence="11 14" id="KW-1015">Disulfide bond</keyword>
<dbReference type="InParanoid" id="W3XRW8"/>
<dbReference type="InterPro" id="IPR008427">
    <property type="entry name" value="Extracellular_membr_CFEM_dom"/>
</dbReference>
<feature type="transmembrane region" description="Helical" evidence="16">
    <location>
        <begin position="195"/>
        <end position="216"/>
    </location>
</feature>
<keyword evidence="6" id="KW-0336">GPI-anchor</keyword>
<keyword evidence="5" id="KW-0964">Secreted</keyword>
<evidence type="ECO:0000256" key="10">
    <source>
        <dbReference type="ARBA" id="ARBA00023136"/>
    </source>
</evidence>
<dbReference type="GO" id="GO:0046872">
    <property type="term" value="F:metal ion binding"/>
    <property type="evidence" value="ECO:0007669"/>
    <property type="project" value="UniProtKB-UniRule"/>
</dbReference>
<evidence type="ECO:0000256" key="16">
    <source>
        <dbReference type="SAM" id="Phobius"/>
    </source>
</evidence>
<feature type="transmembrane region" description="Helical" evidence="16">
    <location>
        <begin position="307"/>
        <end position="325"/>
    </location>
</feature>
<feature type="chain" id="PRO_5004836421" description="CFEM domain-containing protein" evidence="17">
    <location>
        <begin position="24"/>
        <end position="459"/>
    </location>
</feature>
<evidence type="ECO:0000256" key="15">
    <source>
        <dbReference type="SAM" id="MobiDB-lite"/>
    </source>
</evidence>
<dbReference type="PANTHER" id="PTHR33048">
    <property type="entry name" value="PTH11-LIKE INTEGRAL MEMBRANE PROTEIN (AFU_ORTHOLOGUE AFUA_5G11245)"/>
    <property type="match status" value="1"/>
</dbReference>
<evidence type="ECO:0000256" key="5">
    <source>
        <dbReference type="ARBA" id="ARBA00022525"/>
    </source>
</evidence>
<dbReference type="InterPro" id="IPR052337">
    <property type="entry name" value="SAT4-like"/>
</dbReference>
<evidence type="ECO:0000313" key="20">
    <source>
        <dbReference type="Proteomes" id="UP000030651"/>
    </source>
</evidence>
<feature type="transmembrane region" description="Helical" evidence="16">
    <location>
        <begin position="223"/>
        <end position="252"/>
    </location>
</feature>
<dbReference type="Pfam" id="PF05730">
    <property type="entry name" value="CFEM"/>
    <property type="match status" value="1"/>
</dbReference>
<feature type="region of interest" description="Disordered" evidence="15">
    <location>
        <begin position="437"/>
        <end position="459"/>
    </location>
</feature>
<dbReference type="RefSeq" id="XP_007828852.1">
    <property type="nucleotide sequence ID" value="XM_007830661.1"/>
</dbReference>
<keyword evidence="12" id="KW-0449">Lipoprotein</keyword>
<feature type="transmembrane region" description="Helical" evidence="16">
    <location>
        <begin position="272"/>
        <end position="295"/>
    </location>
</feature>
<feature type="binding site" description="axial binding residue" evidence="14">
    <location>
        <position position="63"/>
    </location>
    <ligand>
        <name>heme</name>
        <dbReference type="ChEBI" id="CHEBI:30413"/>
    </ligand>
    <ligandPart>
        <name>Fe</name>
        <dbReference type="ChEBI" id="CHEBI:18248"/>
    </ligandPart>
</feature>
<keyword evidence="7 16" id="KW-0812">Transmembrane</keyword>
<keyword evidence="9 16" id="KW-1133">Transmembrane helix</keyword>
<dbReference type="KEGG" id="pfy:PFICI_02080"/>
<evidence type="ECO:0000256" key="13">
    <source>
        <dbReference type="ARBA" id="ARBA00038359"/>
    </source>
</evidence>
<dbReference type="Pfam" id="PF20684">
    <property type="entry name" value="Fung_rhodopsin"/>
    <property type="match status" value="1"/>
</dbReference>
<protein>
    <recommendedName>
        <fullName evidence="18">CFEM domain-containing protein</fullName>
    </recommendedName>
</protein>
<dbReference type="OrthoDB" id="2496787at2759"/>
<accession>W3XRW8</accession>
<dbReference type="EMBL" id="KI912109">
    <property type="protein sequence ID" value="ETS88252.1"/>
    <property type="molecule type" value="Genomic_DNA"/>
</dbReference>
<dbReference type="OMA" id="DWTILAC"/>
<keyword evidence="14" id="KW-0349">Heme</keyword>
<keyword evidence="14" id="KW-0408">Iron</keyword>
<keyword evidence="10 16" id="KW-0472">Membrane</keyword>
<evidence type="ECO:0000259" key="18">
    <source>
        <dbReference type="PROSITE" id="PS52012"/>
    </source>
</evidence>
<evidence type="ECO:0000256" key="3">
    <source>
        <dbReference type="ARBA" id="ARBA00004613"/>
    </source>
</evidence>
<evidence type="ECO:0000256" key="1">
    <source>
        <dbReference type="ARBA" id="ARBA00004141"/>
    </source>
</evidence>
<reference evidence="20" key="1">
    <citation type="journal article" date="2015" name="BMC Genomics">
        <title>Genomic and transcriptomic analysis of the endophytic fungus Pestalotiopsis fici reveals its lifestyle and high potential for synthesis of natural products.</title>
        <authorList>
            <person name="Wang X."/>
            <person name="Zhang X."/>
            <person name="Liu L."/>
            <person name="Xiang M."/>
            <person name="Wang W."/>
            <person name="Sun X."/>
            <person name="Che Y."/>
            <person name="Guo L."/>
            <person name="Liu G."/>
            <person name="Guo L."/>
            <person name="Wang C."/>
            <person name="Yin W.B."/>
            <person name="Stadler M."/>
            <person name="Zhang X."/>
            <person name="Liu X."/>
        </authorList>
    </citation>
    <scope>NUCLEOTIDE SEQUENCE [LARGE SCALE GENOMIC DNA]</scope>
    <source>
        <strain evidence="20">W106-1 / CGMCC3.15140</strain>
    </source>
</reference>
<sequence length="459" mass="50899">MWFSRSILLPASVMLSQLVASQAVSSGSSNVTAMIQLLESSVPECAFNCFVSVVPQSTCDLTDTACICSNQDLATSLAVCMAQAGCTVIEQLQTQRFEKEMCGAEVRSQRTYILATTWTLYAIALLFVVMRLVARAPYLSKKSWDDWTIIACLLALTPAHVIAYLMVESGLGRDIWMLSASQITNTLLYFFVEEYLYTFLVVFTKISILCLYIRVFAVYRFRLLCYILIGFTLAFGISCWVSTGFNCVPITFMWQGWDGQHSGTCMDTSKQAFALAGVNMGLDILVFLLPIPQLWALQMSLKRKLGVILMFTVGLFVTICSIIRLQTIMEFGNSADPTYDYSALAVWSLVEIDVGVICASLPGVAALLRRVFPRLFTTRGSSDPSAQKESTGNSGGSDFRKQGFARMHERRNNISKTVSITVDSKSDEFELVDRYSRGTSSPDLESAYSVQPLRTGYKA</sequence>
<keyword evidence="14" id="KW-0479">Metal-binding</keyword>
<comment type="similarity">
    <text evidence="4">Belongs to the RBT5 family.</text>
</comment>
<evidence type="ECO:0000313" key="19">
    <source>
        <dbReference type="EMBL" id="ETS88252.1"/>
    </source>
</evidence>
<dbReference type="InterPro" id="IPR049326">
    <property type="entry name" value="Rhodopsin_dom_fungi"/>
</dbReference>
<evidence type="ECO:0000256" key="11">
    <source>
        <dbReference type="ARBA" id="ARBA00023157"/>
    </source>
</evidence>
<feature type="compositionally biased region" description="Polar residues" evidence="15">
    <location>
        <begin position="379"/>
        <end position="392"/>
    </location>
</feature>
<evidence type="ECO:0000256" key="6">
    <source>
        <dbReference type="ARBA" id="ARBA00022622"/>
    </source>
</evidence>
<name>W3XRW8_PESFW</name>
<dbReference type="PROSITE" id="PS52012">
    <property type="entry name" value="CFEM"/>
    <property type="match status" value="1"/>
</dbReference>
<evidence type="ECO:0000256" key="8">
    <source>
        <dbReference type="ARBA" id="ARBA00022729"/>
    </source>
</evidence>
<evidence type="ECO:0000256" key="9">
    <source>
        <dbReference type="ARBA" id="ARBA00022989"/>
    </source>
</evidence>
<evidence type="ECO:0000256" key="7">
    <source>
        <dbReference type="ARBA" id="ARBA00022692"/>
    </source>
</evidence>
<feature type="transmembrane region" description="Helical" evidence="16">
    <location>
        <begin position="345"/>
        <end position="368"/>
    </location>
</feature>
<comment type="subcellular location">
    <subcellularLocation>
        <location evidence="2">Membrane</location>
        <topology evidence="2">Lipid-anchor</topology>
        <topology evidence="2">GPI-anchor</topology>
    </subcellularLocation>
    <subcellularLocation>
        <location evidence="1">Membrane</location>
        <topology evidence="1">Multi-pass membrane protein</topology>
    </subcellularLocation>
    <subcellularLocation>
        <location evidence="3">Secreted</location>
    </subcellularLocation>
</comment>
<feature type="domain" description="CFEM" evidence="18">
    <location>
        <begin position="16"/>
        <end position="129"/>
    </location>
</feature>
<dbReference type="eggNOG" id="ENOG502SJNT">
    <property type="taxonomic scope" value="Eukaryota"/>
</dbReference>
<evidence type="ECO:0000256" key="12">
    <source>
        <dbReference type="ARBA" id="ARBA00023288"/>
    </source>
</evidence>
<feature type="transmembrane region" description="Helical" evidence="16">
    <location>
        <begin position="112"/>
        <end position="134"/>
    </location>
</feature>
<dbReference type="AlphaFoldDB" id="W3XRW8"/>
<dbReference type="PANTHER" id="PTHR33048:SF47">
    <property type="entry name" value="INTEGRAL MEMBRANE PROTEIN-RELATED"/>
    <property type="match status" value="1"/>
</dbReference>
<feature type="signal peptide" evidence="17">
    <location>
        <begin position="1"/>
        <end position="23"/>
    </location>
</feature>
<feature type="transmembrane region" description="Helical" evidence="16">
    <location>
        <begin position="146"/>
        <end position="167"/>
    </location>
</feature>
<evidence type="ECO:0000256" key="4">
    <source>
        <dbReference type="ARBA" id="ARBA00010031"/>
    </source>
</evidence>
<organism evidence="19 20">
    <name type="scientific">Pestalotiopsis fici (strain W106-1 / CGMCC3.15140)</name>
    <dbReference type="NCBI Taxonomy" id="1229662"/>
    <lineage>
        <taxon>Eukaryota</taxon>
        <taxon>Fungi</taxon>
        <taxon>Dikarya</taxon>
        <taxon>Ascomycota</taxon>
        <taxon>Pezizomycotina</taxon>
        <taxon>Sordariomycetes</taxon>
        <taxon>Xylariomycetidae</taxon>
        <taxon>Amphisphaeriales</taxon>
        <taxon>Sporocadaceae</taxon>
        <taxon>Pestalotiopsis</taxon>
    </lineage>
</organism>
<feature type="disulfide bond" evidence="14">
    <location>
        <begin position="59"/>
        <end position="66"/>
    </location>
</feature>
<dbReference type="HOGENOM" id="CLU_028200_6_3_1"/>
<proteinExistence type="inferred from homology"/>
<feature type="region of interest" description="Disordered" evidence="15">
    <location>
        <begin position="379"/>
        <end position="400"/>
    </location>
</feature>
<comment type="similarity">
    <text evidence="13">Belongs to the SAT4 family.</text>
</comment>
<dbReference type="Proteomes" id="UP000030651">
    <property type="component" value="Unassembled WGS sequence"/>
</dbReference>
<dbReference type="GO" id="GO:0005576">
    <property type="term" value="C:extracellular region"/>
    <property type="evidence" value="ECO:0007669"/>
    <property type="project" value="UniProtKB-SubCell"/>
</dbReference>
<comment type="caution">
    <text evidence="14">Lacks conserved residue(s) required for the propagation of feature annotation.</text>
</comment>
<evidence type="ECO:0000256" key="2">
    <source>
        <dbReference type="ARBA" id="ARBA00004589"/>
    </source>
</evidence>
<evidence type="ECO:0000256" key="14">
    <source>
        <dbReference type="PROSITE-ProRule" id="PRU01356"/>
    </source>
</evidence>
<evidence type="ECO:0000256" key="17">
    <source>
        <dbReference type="SAM" id="SignalP"/>
    </source>
</evidence>